<dbReference type="Proteomes" id="UP001443914">
    <property type="component" value="Unassembled WGS sequence"/>
</dbReference>
<dbReference type="GO" id="GO:0003723">
    <property type="term" value="F:RNA binding"/>
    <property type="evidence" value="ECO:0007669"/>
    <property type="project" value="InterPro"/>
</dbReference>
<accession>A0AAW1MUR5</accession>
<keyword evidence="2" id="KW-1185">Reference proteome</keyword>
<proteinExistence type="predicted"/>
<dbReference type="PANTHER" id="PTHR13452">
    <property type="entry name" value="THUMP DOMAIN CONTAINING PROTEIN 1-RELATED"/>
    <property type="match status" value="1"/>
</dbReference>
<dbReference type="PANTHER" id="PTHR13452:SF13">
    <property type="entry name" value="OS02G0672400 PROTEIN"/>
    <property type="match status" value="1"/>
</dbReference>
<dbReference type="GO" id="GO:0006400">
    <property type="term" value="P:tRNA modification"/>
    <property type="evidence" value="ECO:0007669"/>
    <property type="project" value="InterPro"/>
</dbReference>
<reference evidence="1" key="1">
    <citation type="submission" date="2024-03" db="EMBL/GenBank/DDBJ databases">
        <title>WGS assembly of Saponaria officinalis var. Norfolk2.</title>
        <authorList>
            <person name="Jenkins J."/>
            <person name="Shu S."/>
            <person name="Grimwood J."/>
            <person name="Barry K."/>
            <person name="Goodstein D."/>
            <person name="Schmutz J."/>
            <person name="Leebens-Mack J."/>
            <person name="Osbourn A."/>
        </authorList>
    </citation>
    <scope>NUCLEOTIDE SEQUENCE [LARGE SCALE GENOMIC DNA]</scope>
    <source>
        <strain evidence="1">JIC</strain>
    </source>
</reference>
<comment type="caution">
    <text evidence="1">The sequence shown here is derived from an EMBL/GenBank/DDBJ whole genome shotgun (WGS) entry which is preliminary data.</text>
</comment>
<evidence type="ECO:0000313" key="1">
    <source>
        <dbReference type="EMBL" id="KAK9749802.1"/>
    </source>
</evidence>
<dbReference type="AlphaFoldDB" id="A0AAW1MUR5"/>
<dbReference type="InterPro" id="IPR040183">
    <property type="entry name" value="THUMPD1-like"/>
</dbReference>
<protein>
    <submittedName>
        <fullName evidence="1">Uncharacterized protein</fullName>
    </submittedName>
</protein>
<gene>
    <name evidence="1" type="ORF">RND81_02G151400</name>
</gene>
<dbReference type="EMBL" id="JBDFQZ010000002">
    <property type="protein sequence ID" value="KAK9749802.1"/>
    <property type="molecule type" value="Genomic_DNA"/>
</dbReference>
<name>A0AAW1MUR5_SAPOF</name>
<organism evidence="1 2">
    <name type="scientific">Saponaria officinalis</name>
    <name type="common">Common soapwort</name>
    <name type="synonym">Lychnis saponaria</name>
    <dbReference type="NCBI Taxonomy" id="3572"/>
    <lineage>
        <taxon>Eukaryota</taxon>
        <taxon>Viridiplantae</taxon>
        <taxon>Streptophyta</taxon>
        <taxon>Embryophyta</taxon>
        <taxon>Tracheophyta</taxon>
        <taxon>Spermatophyta</taxon>
        <taxon>Magnoliopsida</taxon>
        <taxon>eudicotyledons</taxon>
        <taxon>Gunneridae</taxon>
        <taxon>Pentapetalae</taxon>
        <taxon>Caryophyllales</taxon>
        <taxon>Caryophyllaceae</taxon>
        <taxon>Caryophylleae</taxon>
        <taxon>Saponaria</taxon>
    </lineage>
</organism>
<evidence type="ECO:0000313" key="2">
    <source>
        <dbReference type="Proteomes" id="UP001443914"/>
    </source>
</evidence>
<sequence>MAETNELEQQQHNEEKNGQIIQEMKPWEQHSAVISIPRFDYNAPSSLLQHSLSGFLITCPIKREKSATKEAISILAKVSSRTSLAAETRSINILSTRRLLGSATKMYAFDVNSYKITIHHPKAANTKCEVTVSR</sequence>